<dbReference type="AlphaFoldDB" id="A0A183PJV7"/>
<reference evidence="1 2" key="1">
    <citation type="submission" date="2018-11" db="EMBL/GenBank/DDBJ databases">
        <authorList>
            <consortium name="Pathogen Informatics"/>
        </authorList>
    </citation>
    <scope>NUCLEOTIDE SEQUENCE [LARGE SCALE GENOMIC DNA]</scope>
    <source>
        <strain>Denwood</strain>
        <strain evidence="2">Zambia</strain>
    </source>
</reference>
<evidence type="ECO:0000313" key="2">
    <source>
        <dbReference type="Proteomes" id="UP000269396"/>
    </source>
</evidence>
<proteinExistence type="predicted"/>
<organism evidence="1 2">
    <name type="scientific">Schistosoma mattheei</name>
    <dbReference type="NCBI Taxonomy" id="31246"/>
    <lineage>
        <taxon>Eukaryota</taxon>
        <taxon>Metazoa</taxon>
        <taxon>Spiralia</taxon>
        <taxon>Lophotrochozoa</taxon>
        <taxon>Platyhelminthes</taxon>
        <taxon>Trematoda</taxon>
        <taxon>Digenea</taxon>
        <taxon>Strigeidida</taxon>
        <taxon>Schistosomatoidea</taxon>
        <taxon>Schistosomatidae</taxon>
        <taxon>Schistosoma</taxon>
    </lineage>
</organism>
<sequence length="103" mass="11787">MVELATTAEKAAQEGNMKQLYDTTKKLEVPVKDNESKTITETEGKWKRWLKQFEELLDMSTSLNPPSVEALLTYFSTDITPPTIEEIRIAGHQINQEWKSSKT</sequence>
<dbReference type="EMBL" id="UZAL01034874">
    <property type="protein sequence ID" value="VDP66418.1"/>
    <property type="molecule type" value="Genomic_DNA"/>
</dbReference>
<protein>
    <submittedName>
        <fullName evidence="1">Uncharacterized protein</fullName>
    </submittedName>
</protein>
<accession>A0A183PJV7</accession>
<name>A0A183PJV7_9TREM</name>
<dbReference type="Proteomes" id="UP000269396">
    <property type="component" value="Unassembled WGS sequence"/>
</dbReference>
<gene>
    <name evidence="1" type="ORF">SMTD_LOCUS14643</name>
</gene>
<keyword evidence="2" id="KW-1185">Reference proteome</keyword>
<evidence type="ECO:0000313" key="1">
    <source>
        <dbReference type="EMBL" id="VDP66418.1"/>
    </source>
</evidence>